<accession>A0A1Y1ZCR2</accession>
<evidence type="ECO:0000259" key="1">
    <source>
        <dbReference type="Pfam" id="PF07632"/>
    </source>
</evidence>
<dbReference type="Proteomes" id="UP000193144">
    <property type="component" value="Unassembled WGS sequence"/>
</dbReference>
<dbReference type="InterPro" id="IPR011483">
    <property type="entry name" value="Sde182_NH-like"/>
</dbReference>
<feature type="domain" description="Cellulose-binding Sde182 nucleoside hydrolase-like" evidence="1">
    <location>
        <begin position="13"/>
        <end position="282"/>
    </location>
</feature>
<dbReference type="InterPro" id="IPR048527">
    <property type="entry name" value="Sde182_C"/>
</dbReference>
<dbReference type="EMBL" id="MCFA01000104">
    <property type="protein sequence ID" value="ORY08051.1"/>
    <property type="molecule type" value="Genomic_DNA"/>
</dbReference>
<dbReference type="STRING" id="1231657.A0A1Y1ZCR2"/>
<evidence type="ECO:0000313" key="3">
    <source>
        <dbReference type="EMBL" id="ORY08051.1"/>
    </source>
</evidence>
<dbReference type="Gene3D" id="2.60.40.10">
    <property type="entry name" value="Immunoglobulins"/>
    <property type="match status" value="1"/>
</dbReference>
<dbReference type="Gene3D" id="3.90.245.10">
    <property type="entry name" value="Ribonucleoside hydrolase-like"/>
    <property type="match status" value="1"/>
</dbReference>
<gene>
    <name evidence="3" type="ORF">BCR34DRAFT_570159</name>
</gene>
<sequence>MASTLGTFSTKPRVFILSDISNEPDDAESLCRYLLYANQFETEGLVACTSTWMKNKVCPQDMEKIIDAYAGAVENLNNHVHPDRQYPPADQLKRLIRKGAETYGMSAVGDDIPLSPGGELLFERITAPSRLPLWVLCWGGTNVLASVLLKIDHKYSPEDSQRLLSRLRVYAISDQDDTGAWVRNSFPDIFYISSIHGWNQYGMAAWTGISGDKYYGFDQGGPNFTKMEKAWIKENIQIGPLGSAYPDYMFIPEGDTPTFLYLIQNGLGISEFPEYGCWGGRYIKTDISADGLSSNHYSDAVDKVVGKDGRTYTSNHATIWRWRDAFQNDFAARIKWTMEPDFAKVNHHPVICINDATGIQPVKIEAEAGSTITLNASKTYDPDTNDKLTFKWFHYREPSATQWWVEAEVAELAIKKLDEEGRKVEVTLPPPEKCAVELMSRKPVEKGQVLHLILEVTDDGTPPLTSYRRILIQATNKKLLGGGKGGDAIGVVMKAKD</sequence>
<evidence type="ECO:0000313" key="4">
    <source>
        <dbReference type="Proteomes" id="UP000193144"/>
    </source>
</evidence>
<evidence type="ECO:0000259" key="2">
    <source>
        <dbReference type="Pfam" id="PF21027"/>
    </source>
</evidence>
<keyword evidence="4" id="KW-1185">Reference proteome</keyword>
<comment type="caution">
    <text evidence="3">The sequence shown here is derived from an EMBL/GenBank/DDBJ whole genome shotgun (WGS) entry which is preliminary data.</text>
</comment>
<dbReference type="AlphaFoldDB" id="A0A1Y1ZCR2"/>
<dbReference type="InterPro" id="IPR036452">
    <property type="entry name" value="Ribo_hydro-like"/>
</dbReference>
<dbReference type="InterPro" id="IPR013783">
    <property type="entry name" value="Ig-like_fold"/>
</dbReference>
<evidence type="ECO:0008006" key="5">
    <source>
        <dbReference type="Google" id="ProtNLM"/>
    </source>
</evidence>
<proteinExistence type="predicted"/>
<protein>
    <recommendedName>
        <fullName evidence="5">Cellulose-binding protein</fullName>
    </recommendedName>
</protein>
<reference evidence="3 4" key="1">
    <citation type="submission" date="2016-07" db="EMBL/GenBank/DDBJ databases">
        <title>Pervasive Adenine N6-methylation of Active Genes in Fungi.</title>
        <authorList>
            <consortium name="DOE Joint Genome Institute"/>
            <person name="Mondo S.J."/>
            <person name="Dannebaum R.O."/>
            <person name="Kuo R.C."/>
            <person name="Labutti K."/>
            <person name="Haridas S."/>
            <person name="Kuo A."/>
            <person name="Salamov A."/>
            <person name="Ahrendt S.R."/>
            <person name="Lipzen A."/>
            <person name="Sullivan W."/>
            <person name="Andreopoulos W.B."/>
            <person name="Clum A."/>
            <person name="Lindquist E."/>
            <person name="Daum C."/>
            <person name="Ramamoorthy G.K."/>
            <person name="Gryganskyi A."/>
            <person name="Culley D."/>
            <person name="Magnuson J.K."/>
            <person name="James T.Y."/>
            <person name="O'Malley M.A."/>
            <person name="Stajich J.E."/>
            <person name="Spatafora J.W."/>
            <person name="Visel A."/>
            <person name="Grigoriev I.V."/>
        </authorList>
    </citation>
    <scope>NUCLEOTIDE SEQUENCE [LARGE SCALE GENOMIC DNA]</scope>
    <source>
        <strain evidence="3 4">CBS 115471</strain>
    </source>
</reference>
<dbReference type="OrthoDB" id="3592035at2759"/>
<dbReference type="Pfam" id="PF21027">
    <property type="entry name" value="Sde0182_C"/>
    <property type="match status" value="1"/>
</dbReference>
<organism evidence="3 4">
    <name type="scientific">Clohesyomyces aquaticus</name>
    <dbReference type="NCBI Taxonomy" id="1231657"/>
    <lineage>
        <taxon>Eukaryota</taxon>
        <taxon>Fungi</taxon>
        <taxon>Dikarya</taxon>
        <taxon>Ascomycota</taxon>
        <taxon>Pezizomycotina</taxon>
        <taxon>Dothideomycetes</taxon>
        <taxon>Pleosporomycetidae</taxon>
        <taxon>Pleosporales</taxon>
        <taxon>Lindgomycetaceae</taxon>
        <taxon>Clohesyomyces</taxon>
    </lineage>
</organism>
<dbReference type="GO" id="GO:0016799">
    <property type="term" value="F:hydrolase activity, hydrolyzing N-glycosyl compounds"/>
    <property type="evidence" value="ECO:0007669"/>
    <property type="project" value="InterPro"/>
</dbReference>
<name>A0A1Y1ZCR2_9PLEO</name>
<feature type="domain" description="Cellulose-binding Sde182 C-terminal" evidence="2">
    <location>
        <begin position="371"/>
        <end position="473"/>
    </location>
</feature>
<dbReference type="Pfam" id="PF07632">
    <property type="entry name" value="Sde182_NH-like"/>
    <property type="match status" value="1"/>
</dbReference>